<dbReference type="EMBL" id="LWCA01002026">
    <property type="protein sequence ID" value="OAF64205.1"/>
    <property type="molecule type" value="Genomic_DNA"/>
</dbReference>
<reference evidence="1 2" key="1">
    <citation type="submission" date="2016-04" db="EMBL/GenBank/DDBJ databases">
        <title>The genome of Intoshia linei affirms orthonectids as highly simplified spiralians.</title>
        <authorList>
            <person name="Mikhailov K.V."/>
            <person name="Slusarev G.S."/>
            <person name="Nikitin M.A."/>
            <person name="Logacheva M.D."/>
            <person name="Penin A."/>
            <person name="Aleoshin V."/>
            <person name="Panchin Y.V."/>
        </authorList>
    </citation>
    <scope>NUCLEOTIDE SEQUENCE [LARGE SCALE GENOMIC DNA]</scope>
    <source>
        <strain evidence="1">Intl2013</strain>
        <tissue evidence="1">Whole animal</tissue>
    </source>
</reference>
<evidence type="ECO:0008006" key="3">
    <source>
        <dbReference type="Google" id="ProtNLM"/>
    </source>
</evidence>
<gene>
    <name evidence="1" type="ORF">A3Q56_08091</name>
</gene>
<sequence length="73" mass="8238">MHKCGGNCTTRPNCKAWSKKCLKCGIQGHFSTVCHSKQVNFVQQSFQKLNLEMETEARNENEVPQSTSLVCHP</sequence>
<keyword evidence="2" id="KW-1185">Reference proteome</keyword>
<evidence type="ECO:0000313" key="2">
    <source>
        <dbReference type="Proteomes" id="UP000078046"/>
    </source>
</evidence>
<comment type="caution">
    <text evidence="1">The sequence shown here is derived from an EMBL/GenBank/DDBJ whole genome shotgun (WGS) entry which is preliminary data.</text>
</comment>
<organism evidence="1 2">
    <name type="scientific">Intoshia linei</name>
    <dbReference type="NCBI Taxonomy" id="1819745"/>
    <lineage>
        <taxon>Eukaryota</taxon>
        <taxon>Metazoa</taxon>
        <taxon>Spiralia</taxon>
        <taxon>Lophotrochozoa</taxon>
        <taxon>Mesozoa</taxon>
        <taxon>Orthonectida</taxon>
        <taxon>Rhopaluridae</taxon>
        <taxon>Intoshia</taxon>
    </lineage>
</organism>
<protein>
    <recommendedName>
        <fullName evidence="3">CCHC-type domain-containing protein</fullName>
    </recommendedName>
</protein>
<proteinExistence type="predicted"/>
<dbReference type="Proteomes" id="UP000078046">
    <property type="component" value="Unassembled WGS sequence"/>
</dbReference>
<accession>A0A177AQD5</accession>
<dbReference type="OrthoDB" id="8039770at2759"/>
<evidence type="ECO:0000313" key="1">
    <source>
        <dbReference type="EMBL" id="OAF64205.1"/>
    </source>
</evidence>
<name>A0A177AQD5_9BILA</name>
<dbReference type="AlphaFoldDB" id="A0A177AQD5"/>